<reference evidence="2" key="2">
    <citation type="journal article" date="2017" name="Nat. Commun.">
        <title>Single-virus genomics reveals hidden cosmopolitan and abundant viruses.</title>
        <authorList>
            <person name="Martinez-Hernandez F."/>
            <person name="Fornas O."/>
            <person name="Lluesma Gomez M."/>
            <person name="Bolduc B."/>
            <person name="de la Cruz Pena M.J."/>
            <person name="Martinez J.M."/>
            <person name="Anton J."/>
            <person name="Gasol J.M."/>
            <person name="Rosselli R."/>
            <person name="Rodriguez-Valera F."/>
            <person name="Sullivan M.B."/>
            <person name="Acinas S.G."/>
            <person name="Martinez-Garcia M."/>
        </authorList>
    </citation>
    <scope>NUCLEOTIDE SEQUENCE</scope>
</reference>
<evidence type="ECO:0000259" key="1">
    <source>
        <dbReference type="PROSITE" id="PS01031"/>
    </source>
</evidence>
<accession>A0A218MM84</accession>
<dbReference type="CDD" id="cd06464">
    <property type="entry name" value="ACD_sHsps-like"/>
    <property type="match status" value="1"/>
</dbReference>
<sequence length="144" mass="16151">MTHLMLNKDFTSPLDVLVKNFFDSQGKFEAPSRPNVTHPIDVFEDENGLTLEVACTGIDKKDIKISIEGDILRLSYDKGKAMPKPEENGVRYYHAGIKKSNFNLGWKISRRFNLTKSTAEMSNGLLILSIPHSAEAKPKSITIK</sequence>
<dbReference type="Pfam" id="PF00011">
    <property type="entry name" value="HSP20"/>
    <property type="match status" value="1"/>
</dbReference>
<dbReference type="Gene3D" id="2.60.40.790">
    <property type="match status" value="1"/>
</dbReference>
<dbReference type="EMBL" id="KY052832">
    <property type="protein sequence ID" value="ASF00385.1"/>
    <property type="molecule type" value="Genomic_DNA"/>
</dbReference>
<organism evidence="2">
    <name type="scientific">uncultured virus</name>
    <dbReference type="NCBI Taxonomy" id="340016"/>
    <lineage>
        <taxon>Viruses</taxon>
        <taxon>environmental samples</taxon>
    </lineage>
</organism>
<dbReference type="PROSITE" id="PS01031">
    <property type="entry name" value="SHSP"/>
    <property type="match status" value="1"/>
</dbReference>
<dbReference type="InterPro" id="IPR008978">
    <property type="entry name" value="HSP20-like_chaperone"/>
</dbReference>
<reference evidence="2" key="1">
    <citation type="submission" date="2016-10" db="EMBL/GenBank/DDBJ databases">
        <authorList>
            <person name="Varghese N."/>
        </authorList>
    </citation>
    <scope>NUCLEOTIDE SEQUENCE</scope>
</reference>
<feature type="domain" description="SHSP" evidence="1">
    <location>
        <begin position="31"/>
        <end position="144"/>
    </location>
</feature>
<evidence type="ECO:0000313" key="2">
    <source>
        <dbReference type="EMBL" id="ASF00385.1"/>
    </source>
</evidence>
<name>A0A218MM84_9VIRU</name>
<proteinExistence type="predicted"/>
<dbReference type="SUPFAM" id="SSF49764">
    <property type="entry name" value="HSP20-like chaperones"/>
    <property type="match status" value="1"/>
</dbReference>
<dbReference type="InterPro" id="IPR002068">
    <property type="entry name" value="A-crystallin/Hsp20_dom"/>
</dbReference>
<protein>
    <recommendedName>
        <fullName evidence="1">SHSP domain-containing protein</fullName>
    </recommendedName>
</protein>